<proteinExistence type="predicted"/>
<name>A0AAN6ULM4_9PEZI</name>
<gene>
    <name evidence="2" type="ORF">BT67DRAFT_433929</name>
</gene>
<keyword evidence="3" id="KW-1185">Reference proteome</keyword>
<feature type="compositionally biased region" description="Basic and acidic residues" evidence="1">
    <location>
        <begin position="238"/>
        <end position="247"/>
    </location>
</feature>
<organism evidence="2 3">
    <name type="scientific">Trichocladium antarcticum</name>
    <dbReference type="NCBI Taxonomy" id="1450529"/>
    <lineage>
        <taxon>Eukaryota</taxon>
        <taxon>Fungi</taxon>
        <taxon>Dikarya</taxon>
        <taxon>Ascomycota</taxon>
        <taxon>Pezizomycotina</taxon>
        <taxon>Sordariomycetes</taxon>
        <taxon>Sordariomycetidae</taxon>
        <taxon>Sordariales</taxon>
        <taxon>Chaetomiaceae</taxon>
        <taxon>Trichocladium</taxon>
    </lineage>
</organism>
<accession>A0AAN6ULM4</accession>
<evidence type="ECO:0000313" key="3">
    <source>
        <dbReference type="Proteomes" id="UP001304895"/>
    </source>
</evidence>
<reference evidence="2" key="1">
    <citation type="journal article" date="2023" name="Mol. Phylogenet. Evol.">
        <title>Genome-scale phylogeny and comparative genomics of the fungal order Sordariales.</title>
        <authorList>
            <person name="Hensen N."/>
            <person name="Bonometti L."/>
            <person name="Westerberg I."/>
            <person name="Brannstrom I.O."/>
            <person name="Guillou S."/>
            <person name="Cros-Aarteil S."/>
            <person name="Calhoun S."/>
            <person name="Haridas S."/>
            <person name="Kuo A."/>
            <person name="Mondo S."/>
            <person name="Pangilinan J."/>
            <person name="Riley R."/>
            <person name="LaButti K."/>
            <person name="Andreopoulos B."/>
            <person name="Lipzen A."/>
            <person name="Chen C."/>
            <person name="Yan M."/>
            <person name="Daum C."/>
            <person name="Ng V."/>
            <person name="Clum A."/>
            <person name="Steindorff A."/>
            <person name="Ohm R.A."/>
            <person name="Martin F."/>
            <person name="Silar P."/>
            <person name="Natvig D.O."/>
            <person name="Lalanne C."/>
            <person name="Gautier V."/>
            <person name="Ament-Velasquez S.L."/>
            <person name="Kruys A."/>
            <person name="Hutchinson M.I."/>
            <person name="Powell A.J."/>
            <person name="Barry K."/>
            <person name="Miller A.N."/>
            <person name="Grigoriev I.V."/>
            <person name="Debuchy R."/>
            <person name="Gladieux P."/>
            <person name="Hiltunen Thoren M."/>
            <person name="Johannesson H."/>
        </authorList>
    </citation>
    <scope>NUCLEOTIDE SEQUENCE</scope>
    <source>
        <strain evidence="2">CBS 123565</strain>
    </source>
</reference>
<reference evidence="2" key="2">
    <citation type="submission" date="2023-05" db="EMBL/GenBank/DDBJ databases">
        <authorList>
            <consortium name="Lawrence Berkeley National Laboratory"/>
            <person name="Steindorff A."/>
            <person name="Hensen N."/>
            <person name="Bonometti L."/>
            <person name="Westerberg I."/>
            <person name="Brannstrom I.O."/>
            <person name="Guillou S."/>
            <person name="Cros-Aarteil S."/>
            <person name="Calhoun S."/>
            <person name="Haridas S."/>
            <person name="Kuo A."/>
            <person name="Mondo S."/>
            <person name="Pangilinan J."/>
            <person name="Riley R."/>
            <person name="Labutti K."/>
            <person name="Andreopoulos B."/>
            <person name="Lipzen A."/>
            <person name="Chen C."/>
            <person name="Yanf M."/>
            <person name="Daum C."/>
            <person name="Ng V."/>
            <person name="Clum A."/>
            <person name="Ohm R."/>
            <person name="Martin F."/>
            <person name="Silar P."/>
            <person name="Natvig D."/>
            <person name="Lalanne C."/>
            <person name="Gautier V."/>
            <person name="Ament-Velasquez S.L."/>
            <person name="Kruys A."/>
            <person name="Hutchinson M.I."/>
            <person name="Powell A.J."/>
            <person name="Barry K."/>
            <person name="Miller A.N."/>
            <person name="Grigoriev I.V."/>
            <person name="Debuchy R."/>
            <person name="Gladieux P."/>
            <person name="Thoren M.H."/>
            <person name="Johannesson H."/>
        </authorList>
    </citation>
    <scope>NUCLEOTIDE SEQUENCE</scope>
    <source>
        <strain evidence="2">CBS 123565</strain>
    </source>
</reference>
<evidence type="ECO:0000313" key="2">
    <source>
        <dbReference type="EMBL" id="KAK4135178.1"/>
    </source>
</evidence>
<dbReference type="EMBL" id="MU853407">
    <property type="protein sequence ID" value="KAK4135178.1"/>
    <property type="molecule type" value="Genomic_DNA"/>
</dbReference>
<comment type="caution">
    <text evidence="2">The sequence shown here is derived from an EMBL/GenBank/DDBJ whole genome shotgun (WGS) entry which is preliminary data.</text>
</comment>
<feature type="compositionally biased region" description="Basic and acidic residues" evidence="1">
    <location>
        <begin position="217"/>
        <end position="226"/>
    </location>
</feature>
<dbReference type="AlphaFoldDB" id="A0AAN6ULM4"/>
<feature type="region of interest" description="Disordered" evidence="1">
    <location>
        <begin position="217"/>
        <end position="264"/>
    </location>
</feature>
<sequence length="264" mass="28786">MSLSRHYIKGSLAKACKDVIKHFGGLTNKAEIKDFVATQDAFIIENPDVDIIAACRAISIRFEEPSDIDFNNLHVPGTAKHFKLIPHQLANAYAIFTSEYSLLPTTILSNDIRLGKTLTFLTLAAIGEDFEAWPTVIFEPANLVAQVFGEVTGLWGKYFKKGAKGNPEVAYLGFQAYRRAKLKKAKKSLEAAKAKAANKAARDKFKAKKRALVLSEAKDNSADKGKAVSLGSRKGKGKAVEGTKDSDYNSDGSDDAAIPKNLYN</sequence>
<protein>
    <submittedName>
        <fullName evidence="2">Uncharacterized protein</fullName>
    </submittedName>
</protein>
<evidence type="ECO:0000256" key="1">
    <source>
        <dbReference type="SAM" id="MobiDB-lite"/>
    </source>
</evidence>
<dbReference type="Proteomes" id="UP001304895">
    <property type="component" value="Unassembled WGS sequence"/>
</dbReference>